<dbReference type="GO" id="GO:0005096">
    <property type="term" value="F:GTPase activator activity"/>
    <property type="evidence" value="ECO:0007669"/>
    <property type="project" value="UniProtKB-UniRule"/>
</dbReference>
<dbReference type="Pfam" id="PF00996">
    <property type="entry name" value="GDI"/>
    <property type="match status" value="2"/>
</dbReference>
<dbReference type="FunFam" id="3.50.50.60:FF:000659">
    <property type="entry name" value="Rab proteins geranylgeranyltransferase component A"/>
    <property type="match status" value="1"/>
</dbReference>
<protein>
    <recommendedName>
        <fullName evidence="5">Rab escort protein 1</fullName>
    </recommendedName>
</protein>
<dbReference type="PANTHER" id="PTHR11787:SF4">
    <property type="entry name" value="CHM, RAB ESCORT PROTEIN 1"/>
    <property type="match status" value="1"/>
</dbReference>
<dbReference type="GO" id="GO:0006886">
    <property type="term" value="P:intracellular protein transport"/>
    <property type="evidence" value="ECO:0007669"/>
    <property type="project" value="InterPro"/>
</dbReference>
<evidence type="ECO:0000256" key="5">
    <source>
        <dbReference type="PIRNR" id="PIRNR016550"/>
    </source>
</evidence>
<sequence length="553" mass="60595">MTEPQDPFSYPPIDPVNFDLIIVGTALSESVIAAAASAVGKTILHLDPNSFYGSHFASLSLHDLTSYLTSPHSLPSAATAAASSDSDDIVVVDLVHQPLCTDAETATYDESAFLSENSRKFNIDLGGPRALFCADKTIDLLMKSGAAQYLEFKGIDESFVYEANAGLANVPDSRGAIFRDKKLSLKEKNQLMRFFKLVQQHLDDTQEEKIPKEDLEIPFVSFLEKMKLPPKIKSILLYAIAMLDYDQDNNEVCEELLKTKDGIDCLAQYSSSVGRFPNAPGALLYPIYGEGELPQAFCRRAAVKGCIYVLRMPVVSLLMDKVTGSYKGVRLASGQDLYSHQLILDPSFTIPSPLSLSLGDFPSERLQMLSQRDIKGMVARGICITRSSIKPDVSSCSVVYPPRSLYPEQVTSIKALQIGSNLAVCPAGTFILYLSTLCNDADEGKKLLKAAMNALLTLPVSGNSESIPSVQSDSEDIKPIVLWSAFYIQKLIMSKFEFISSTPTPDGNLNYNALLDATEKLFNQMYPNEEFFPKATSPEDPTDEDDNGLTLDS</sequence>
<keyword evidence="3 5" id="KW-0343">GTPase activation</keyword>
<keyword evidence="8" id="KW-1185">Reference proteome</keyword>
<keyword evidence="4 5" id="KW-0963">Cytoplasm</keyword>
<dbReference type="GO" id="GO:0016192">
    <property type="term" value="P:vesicle-mediated transport"/>
    <property type="evidence" value="ECO:0007669"/>
    <property type="project" value="TreeGrafter"/>
</dbReference>
<dbReference type="SUPFAM" id="SSF54373">
    <property type="entry name" value="FAD-linked reductases, C-terminal domain"/>
    <property type="match status" value="1"/>
</dbReference>
<evidence type="ECO:0000313" key="8">
    <source>
        <dbReference type="Proteomes" id="UP000289340"/>
    </source>
</evidence>
<evidence type="ECO:0000313" key="7">
    <source>
        <dbReference type="EMBL" id="RZC30201.1"/>
    </source>
</evidence>
<dbReference type="FunFam" id="3.30.519.10:FF:000024">
    <property type="match status" value="1"/>
</dbReference>
<accession>A0A445M465</accession>
<gene>
    <name evidence="7" type="ORF">D0Y65_001684</name>
</gene>
<dbReference type="InterPro" id="IPR018203">
    <property type="entry name" value="GDP_dissociation_inhibitor"/>
</dbReference>
<comment type="function">
    <text evidence="5">Substrate-binding subunit of the Rab geranylgeranyltransferase (GGTase) complex. Binds unprenylated Rab proteins.</text>
</comment>
<dbReference type="EMBL" id="QZWG01000001">
    <property type="protein sequence ID" value="RZC30201.1"/>
    <property type="molecule type" value="Genomic_DNA"/>
</dbReference>
<dbReference type="Gene3D" id="1.10.405.10">
    <property type="entry name" value="Guanine Nucleotide Dissociation Inhibitor, domain 1"/>
    <property type="match status" value="1"/>
</dbReference>
<dbReference type="GO" id="GO:0005829">
    <property type="term" value="C:cytosol"/>
    <property type="evidence" value="ECO:0007669"/>
    <property type="project" value="TreeGrafter"/>
</dbReference>
<evidence type="ECO:0000256" key="1">
    <source>
        <dbReference type="ARBA" id="ARBA00004496"/>
    </source>
</evidence>
<dbReference type="FunFam" id="1.10.405.10:FF:000008">
    <property type="entry name" value="Rab proteins geranylgeranyltransferase component"/>
    <property type="match status" value="1"/>
</dbReference>
<dbReference type="GO" id="GO:0005092">
    <property type="term" value="F:GDP-dissociation inhibitor activity"/>
    <property type="evidence" value="ECO:0007669"/>
    <property type="project" value="InterPro"/>
</dbReference>
<comment type="subcellular location">
    <subcellularLocation>
        <location evidence="1 5">Cytoplasm</location>
    </subcellularLocation>
</comment>
<dbReference type="Gene3D" id="3.50.50.60">
    <property type="entry name" value="FAD/NAD(P)-binding domain"/>
    <property type="match status" value="1"/>
</dbReference>
<dbReference type="Gramene" id="XM_028384873.1">
    <property type="protein sequence ID" value="XP_028240674.1"/>
    <property type="gene ID" value="LOC114419232"/>
</dbReference>
<dbReference type="PRINTS" id="PR00891">
    <property type="entry name" value="RABGDIREP"/>
</dbReference>
<dbReference type="GO" id="GO:0005634">
    <property type="term" value="C:nucleus"/>
    <property type="evidence" value="ECO:0007669"/>
    <property type="project" value="TreeGrafter"/>
</dbReference>
<dbReference type="InterPro" id="IPR001738">
    <property type="entry name" value="Rab_escort"/>
</dbReference>
<name>A0A445M465_GLYSO</name>
<dbReference type="Proteomes" id="UP000289340">
    <property type="component" value="Chromosome 1"/>
</dbReference>
<dbReference type="InterPro" id="IPR036188">
    <property type="entry name" value="FAD/NAD-bd_sf"/>
</dbReference>
<dbReference type="Gene3D" id="3.30.519.10">
    <property type="entry name" value="Guanine Nucleotide Dissociation Inhibitor, domain 2"/>
    <property type="match status" value="1"/>
</dbReference>
<dbReference type="SUPFAM" id="SSF51905">
    <property type="entry name" value="FAD/NAD(P)-binding domain"/>
    <property type="match status" value="1"/>
</dbReference>
<dbReference type="AlphaFoldDB" id="A0A445M465"/>
<evidence type="ECO:0000256" key="4">
    <source>
        <dbReference type="ARBA" id="ARBA00022490"/>
    </source>
</evidence>
<dbReference type="PANTHER" id="PTHR11787">
    <property type="entry name" value="RAB GDP-DISSOCIATION INHIBITOR"/>
    <property type="match status" value="1"/>
</dbReference>
<evidence type="ECO:0000256" key="6">
    <source>
        <dbReference type="SAM" id="MobiDB-lite"/>
    </source>
</evidence>
<comment type="caution">
    <text evidence="7">The sequence shown here is derived from an EMBL/GenBank/DDBJ whole genome shotgun (WGS) entry which is preliminary data.</text>
</comment>
<dbReference type="PIRSF" id="PIRSF016550">
    <property type="entry name" value="Rab_ger_ger_transf_A_euk"/>
    <property type="match status" value="1"/>
</dbReference>
<proteinExistence type="inferred from homology"/>
<reference evidence="7 8" key="1">
    <citation type="submission" date="2018-09" db="EMBL/GenBank/DDBJ databases">
        <title>A high-quality reference genome of wild soybean provides a powerful tool to mine soybean genomes.</title>
        <authorList>
            <person name="Xie M."/>
            <person name="Chung C.Y.L."/>
            <person name="Li M.-W."/>
            <person name="Wong F.-L."/>
            <person name="Chan T.-F."/>
            <person name="Lam H.-M."/>
        </authorList>
    </citation>
    <scope>NUCLEOTIDE SEQUENCE [LARGE SCALE GENOMIC DNA]</scope>
    <source>
        <strain evidence="8">cv. W05</strain>
        <tissue evidence="7">Hypocotyl of etiolated seedlings</tissue>
    </source>
</reference>
<evidence type="ECO:0000256" key="2">
    <source>
        <dbReference type="ARBA" id="ARBA00005593"/>
    </source>
</evidence>
<comment type="similarity">
    <text evidence="2 5">Belongs to the Rab GDI family.</text>
</comment>
<feature type="region of interest" description="Disordered" evidence="6">
    <location>
        <begin position="531"/>
        <end position="553"/>
    </location>
</feature>
<dbReference type="GO" id="GO:0007264">
    <property type="term" value="P:small GTPase-mediated signal transduction"/>
    <property type="evidence" value="ECO:0007669"/>
    <property type="project" value="UniProtKB-UniRule"/>
</dbReference>
<dbReference type="GO" id="GO:0005968">
    <property type="term" value="C:Rab-protein geranylgeranyltransferase complex"/>
    <property type="evidence" value="ECO:0007669"/>
    <property type="project" value="UniProtKB-UniRule"/>
</dbReference>
<evidence type="ECO:0000256" key="3">
    <source>
        <dbReference type="ARBA" id="ARBA00022468"/>
    </source>
</evidence>
<dbReference type="SMR" id="A0A445M465"/>
<organism evidence="7 8">
    <name type="scientific">Glycine soja</name>
    <name type="common">Wild soybean</name>
    <dbReference type="NCBI Taxonomy" id="3848"/>
    <lineage>
        <taxon>Eukaryota</taxon>
        <taxon>Viridiplantae</taxon>
        <taxon>Streptophyta</taxon>
        <taxon>Embryophyta</taxon>
        <taxon>Tracheophyta</taxon>
        <taxon>Spermatophyta</taxon>
        <taxon>Magnoliopsida</taxon>
        <taxon>eudicotyledons</taxon>
        <taxon>Gunneridae</taxon>
        <taxon>Pentapetalae</taxon>
        <taxon>rosids</taxon>
        <taxon>fabids</taxon>
        <taxon>Fabales</taxon>
        <taxon>Fabaceae</taxon>
        <taxon>Papilionoideae</taxon>
        <taxon>50 kb inversion clade</taxon>
        <taxon>NPAAA clade</taxon>
        <taxon>indigoferoid/millettioid clade</taxon>
        <taxon>Phaseoleae</taxon>
        <taxon>Glycine</taxon>
        <taxon>Glycine subgen. Soja</taxon>
    </lineage>
</organism>